<name>A0ABQ5SJH0_9CHLO</name>
<evidence type="ECO:0000256" key="1">
    <source>
        <dbReference type="SAM" id="MobiDB-lite"/>
    </source>
</evidence>
<evidence type="ECO:0008006" key="4">
    <source>
        <dbReference type="Google" id="ProtNLM"/>
    </source>
</evidence>
<feature type="region of interest" description="Disordered" evidence="1">
    <location>
        <begin position="76"/>
        <end position="107"/>
    </location>
</feature>
<keyword evidence="3" id="KW-1185">Reference proteome</keyword>
<dbReference type="EMBL" id="BSDZ01000086">
    <property type="protein sequence ID" value="GLI69336.1"/>
    <property type="molecule type" value="Genomic_DNA"/>
</dbReference>
<dbReference type="Proteomes" id="UP001165090">
    <property type="component" value="Unassembled WGS sequence"/>
</dbReference>
<protein>
    <recommendedName>
        <fullName evidence="4">Zinc finger PHD-type domain-containing protein</fullName>
    </recommendedName>
</protein>
<organism evidence="2 3">
    <name type="scientific">Volvox africanus</name>
    <dbReference type="NCBI Taxonomy" id="51714"/>
    <lineage>
        <taxon>Eukaryota</taxon>
        <taxon>Viridiplantae</taxon>
        <taxon>Chlorophyta</taxon>
        <taxon>core chlorophytes</taxon>
        <taxon>Chlorophyceae</taxon>
        <taxon>CS clade</taxon>
        <taxon>Chlamydomonadales</taxon>
        <taxon>Volvocaceae</taxon>
        <taxon>Volvox</taxon>
    </lineage>
</organism>
<proteinExistence type="predicted"/>
<evidence type="ECO:0000313" key="3">
    <source>
        <dbReference type="Proteomes" id="UP001165090"/>
    </source>
</evidence>
<feature type="compositionally biased region" description="Polar residues" evidence="1">
    <location>
        <begin position="185"/>
        <end position="195"/>
    </location>
</feature>
<feature type="region of interest" description="Disordered" evidence="1">
    <location>
        <begin position="185"/>
        <end position="223"/>
    </location>
</feature>
<sequence length="372" mass="39932">MTFQGVKNDVATVPTVTLSARFTDAAEMLVASLVSFTGGLIPVASITQFTLESMFAQGLSKGPPANGVMTSLKQSEHVPECGGDGAEGHRSRGHGVGGAGVSRGVRRGAADKSNVAPLCAGCHKLLTASDLQPLPPPRPRKQRQGQGQRQGQALCPEAPLVLECFGCHRCFHARCHRIWVAQHQRQSPNPQQTHLESQREGAQRGGNGSRQQTQLGRDGGGDNGSDSDMWFHCDACRQVHRALQRLCRAGDILCERPMGRTGSAPISDSAAESDDNQQLAMRLYDCRNLGLATSAGLRRVHSVLRQEFGYSLNDLRQFDFAAMLTRVGRSGRGGAPYAWGQGKGHHACSDADTSAGLQMHVTHRVTGDPQQQ</sequence>
<gene>
    <name evidence="2" type="ORF">VaNZ11_013922</name>
</gene>
<accession>A0ABQ5SJH0</accession>
<evidence type="ECO:0000313" key="2">
    <source>
        <dbReference type="EMBL" id="GLI69336.1"/>
    </source>
</evidence>
<reference evidence="2 3" key="1">
    <citation type="journal article" date="2023" name="IScience">
        <title>Expanded male sex-determining region conserved during the evolution of homothallism in the green alga Volvox.</title>
        <authorList>
            <person name="Yamamoto K."/>
            <person name="Matsuzaki R."/>
            <person name="Mahakham W."/>
            <person name="Heman W."/>
            <person name="Sekimoto H."/>
            <person name="Kawachi M."/>
            <person name="Minakuchi Y."/>
            <person name="Toyoda A."/>
            <person name="Nozaki H."/>
        </authorList>
    </citation>
    <scope>NUCLEOTIDE SEQUENCE [LARGE SCALE GENOMIC DNA]</scope>
    <source>
        <strain evidence="2 3">NIES-4468</strain>
    </source>
</reference>
<feature type="region of interest" description="Disordered" evidence="1">
    <location>
        <begin position="129"/>
        <end position="150"/>
    </location>
</feature>
<comment type="caution">
    <text evidence="2">The sequence shown here is derived from an EMBL/GenBank/DDBJ whole genome shotgun (WGS) entry which is preliminary data.</text>
</comment>